<organism evidence="1 2">
    <name type="scientific">Sphaerisporangium melleum</name>
    <dbReference type="NCBI Taxonomy" id="321316"/>
    <lineage>
        <taxon>Bacteria</taxon>
        <taxon>Bacillati</taxon>
        <taxon>Actinomycetota</taxon>
        <taxon>Actinomycetes</taxon>
        <taxon>Streptosporangiales</taxon>
        <taxon>Streptosporangiaceae</taxon>
        <taxon>Sphaerisporangium</taxon>
    </lineage>
</organism>
<proteinExistence type="predicted"/>
<reference evidence="1" key="1">
    <citation type="journal article" date="2014" name="Int. J. Syst. Evol. Microbiol.">
        <title>Complete genome sequence of Corynebacterium casei LMG S-19264T (=DSM 44701T), isolated from a smear-ripened cheese.</title>
        <authorList>
            <consortium name="US DOE Joint Genome Institute (JGI-PGF)"/>
            <person name="Walter F."/>
            <person name="Albersmeier A."/>
            <person name="Kalinowski J."/>
            <person name="Ruckert C."/>
        </authorList>
    </citation>
    <scope>NUCLEOTIDE SEQUENCE</scope>
    <source>
        <strain evidence="1">JCM 13064</strain>
    </source>
</reference>
<dbReference type="EMBL" id="BMNT01000010">
    <property type="protein sequence ID" value="GGK78721.1"/>
    <property type="molecule type" value="Genomic_DNA"/>
</dbReference>
<accession>A0A917VGL5</accession>
<protein>
    <submittedName>
        <fullName evidence="1">Uncharacterized protein</fullName>
    </submittedName>
</protein>
<sequence length="84" mass="9578">MPEPVGRDDAERLAEREYLGHLVIFQIGRHADPPPMAESMAETDIAYNEMAGFGVGRREPAWPATARDMVRSRRMRRSWPGRTP</sequence>
<evidence type="ECO:0000313" key="2">
    <source>
        <dbReference type="Proteomes" id="UP000645217"/>
    </source>
</evidence>
<dbReference type="Proteomes" id="UP000645217">
    <property type="component" value="Unassembled WGS sequence"/>
</dbReference>
<dbReference type="AlphaFoldDB" id="A0A917VGL5"/>
<gene>
    <name evidence="1" type="ORF">GCM10007964_21750</name>
</gene>
<keyword evidence="2" id="KW-1185">Reference proteome</keyword>
<comment type="caution">
    <text evidence="1">The sequence shown here is derived from an EMBL/GenBank/DDBJ whole genome shotgun (WGS) entry which is preliminary data.</text>
</comment>
<reference evidence="1" key="2">
    <citation type="submission" date="2020-09" db="EMBL/GenBank/DDBJ databases">
        <authorList>
            <person name="Sun Q."/>
            <person name="Ohkuma M."/>
        </authorList>
    </citation>
    <scope>NUCLEOTIDE SEQUENCE</scope>
    <source>
        <strain evidence="1">JCM 13064</strain>
    </source>
</reference>
<evidence type="ECO:0000313" key="1">
    <source>
        <dbReference type="EMBL" id="GGK78721.1"/>
    </source>
</evidence>
<name>A0A917VGL5_9ACTN</name>